<dbReference type="PROSITE" id="PS51898">
    <property type="entry name" value="TYR_RECOMBINASE"/>
    <property type="match status" value="1"/>
</dbReference>
<feature type="domain" description="Reverse transcriptase" evidence="3">
    <location>
        <begin position="47"/>
        <end position="230"/>
    </location>
</feature>
<dbReference type="CDD" id="cd09275">
    <property type="entry name" value="RNase_HI_RT_DIRS1"/>
    <property type="match status" value="1"/>
</dbReference>
<dbReference type="PROSITE" id="PS50878">
    <property type="entry name" value="RT_POL"/>
    <property type="match status" value="1"/>
</dbReference>
<dbReference type="InterPro" id="IPR011010">
    <property type="entry name" value="DNA_brk_join_enz"/>
</dbReference>
<evidence type="ECO:0000313" key="5">
    <source>
        <dbReference type="EMBL" id="KAK2549299.1"/>
    </source>
</evidence>
<dbReference type="EMBL" id="JARQWQ010000128">
    <property type="protein sequence ID" value="KAK2549299.1"/>
    <property type="molecule type" value="Genomic_DNA"/>
</dbReference>
<gene>
    <name evidence="5" type="ORF">P5673_030293</name>
</gene>
<dbReference type="Gene3D" id="3.10.10.10">
    <property type="entry name" value="HIV Type 1 Reverse Transcriptase, subunit A, domain 1"/>
    <property type="match status" value="1"/>
</dbReference>
<dbReference type="PANTHER" id="PTHR33050">
    <property type="entry name" value="REVERSE TRANSCRIPTASE DOMAIN-CONTAINING PROTEIN"/>
    <property type="match status" value="1"/>
</dbReference>
<dbReference type="Gene3D" id="3.30.70.270">
    <property type="match status" value="1"/>
</dbReference>
<keyword evidence="6" id="KW-1185">Reference proteome</keyword>
<dbReference type="CDD" id="cd03714">
    <property type="entry name" value="RT_DIRS1"/>
    <property type="match status" value="1"/>
</dbReference>
<evidence type="ECO:0000256" key="1">
    <source>
        <dbReference type="ARBA" id="ARBA00023125"/>
    </source>
</evidence>
<keyword evidence="1" id="KW-0238">DNA-binding</keyword>
<comment type="caution">
    <text evidence="5">The sequence shown here is derived from an EMBL/GenBank/DDBJ whole genome shotgun (WGS) entry which is preliminary data.</text>
</comment>
<dbReference type="GO" id="GO:0015074">
    <property type="term" value="P:DNA integration"/>
    <property type="evidence" value="ECO:0007669"/>
    <property type="project" value="InterPro"/>
</dbReference>
<dbReference type="InterPro" id="IPR043502">
    <property type="entry name" value="DNA/RNA_pol_sf"/>
</dbReference>
<dbReference type="SUPFAM" id="SSF56672">
    <property type="entry name" value="DNA/RNA polymerases"/>
    <property type="match status" value="1"/>
</dbReference>
<dbReference type="SUPFAM" id="SSF56349">
    <property type="entry name" value="DNA breaking-rejoining enzymes"/>
    <property type="match status" value="1"/>
</dbReference>
<dbReference type="InterPro" id="IPR043128">
    <property type="entry name" value="Rev_trsase/Diguanyl_cyclase"/>
</dbReference>
<evidence type="ECO:0000256" key="2">
    <source>
        <dbReference type="ARBA" id="ARBA00023172"/>
    </source>
</evidence>
<evidence type="ECO:0000313" key="6">
    <source>
        <dbReference type="Proteomes" id="UP001249851"/>
    </source>
</evidence>
<dbReference type="InterPro" id="IPR052055">
    <property type="entry name" value="Hepadnavirus_pol/RT"/>
</dbReference>
<evidence type="ECO:0000259" key="3">
    <source>
        <dbReference type="PROSITE" id="PS50878"/>
    </source>
</evidence>
<dbReference type="InterPro" id="IPR002104">
    <property type="entry name" value="Integrase_catalytic"/>
</dbReference>
<name>A0AAD9PUE1_ACRCE</name>
<dbReference type="InterPro" id="IPR000477">
    <property type="entry name" value="RT_dom"/>
</dbReference>
<sequence length="893" mass="100982">MDIVRHCHIDFWETPRQRQWVAKLEDRFLKKERQIIDIQIQEFLQKGIISRSIFQEEQIISPIFLRPKPDDSHRVIFNLKSLNDSVVYQHFKLDTLEKAIQLVRPGCYMASLDLKDAYYSVPIALEQQRYLKFLWRGVLYQFQCLPMGPTSSPRLFTKPLKPVFGHLRAQCGISCTGYIDDSLYLGETVQECMTNIHTAVQLFISLGFHIHPKKSVIVPSQSIEYLGFVLSSVTMTVKLTDAKISKYVKLCKGFLTVYKKHKIRDVASLIGKLTSTFPGAQYGPLHYRHLEQDKTEAFKQCGGGYEAPMVLSNASLRDLQWWVTNLDTAFRNIHIGEPECIVHTDASLTGWGAKCERMSARGIWSSGEKCRPINYLELLAIQCGLQSLCRVHHDCHIRILSDNVTAVTYINAMGGSKSEGCDILATEIWDWAITRQVWLSAVHTPGAENTEADSLSRNLNPNLEWSLTDRAFTRILEDFCFTPSVDLFASRLNHKLETYVSWKPDPFATFIDAFTIDWGPHSFYAFPPFCLHVGGSSSSLQGNQIELDAPLIPPGPSPQLSTGITSTQGIRESLVSSGISANIADVILSSWRQGTIKQYNVFLKKWTEFCLSRQTNSLSSSVPLVLEFLHHLYTQGYSYSSLNTARSALSALCLSSQAHSESDAIGKHPLVCRYIKGVFQEKPPTPKFSEIWPVDQVLQALEQANPLEELHLRDLTFKLTMLVALVTGQRCQTLSYLDISDKHMKKFPTYFSFALTGHVKPNRPGQMFTNVRLFKYPMNKNLCVYTTLEHYLKVTESLRKSSQLLVSYVEPHDKVCSSTIGRWLKTSLAQAGIDIHVYQAHSTRSASTSKAAGSLPVDAVMKLAGWSQKSTFRKYYDKTVSTSDEMNKAVLEQ</sequence>
<accession>A0AAD9PUE1</accession>
<protein>
    <submittedName>
        <fullName evidence="5">Retrovirus-related Pol polyprotein from transposon gypsy</fullName>
    </submittedName>
</protein>
<dbReference type="Gene3D" id="1.10.150.130">
    <property type="match status" value="1"/>
</dbReference>
<dbReference type="InterPro" id="IPR013762">
    <property type="entry name" value="Integrase-like_cat_sf"/>
</dbReference>
<evidence type="ECO:0000259" key="4">
    <source>
        <dbReference type="PROSITE" id="PS51898"/>
    </source>
</evidence>
<dbReference type="AlphaFoldDB" id="A0AAD9PUE1"/>
<keyword evidence="2" id="KW-0233">DNA recombination</keyword>
<dbReference type="InterPro" id="IPR010998">
    <property type="entry name" value="Integrase_recombinase_N"/>
</dbReference>
<dbReference type="Pfam" id="PF00589">
    <property type="entry name" value="Phage_integrase"/>
    <property type="match status" value="1"/>
</dbReference>
<dbReference type="Gene3D" id="1.10.443.10">
    <property type="entry name" value="Intergrase catalytic core"/>
    <property type="match status" value="1"/>
</dbReference>
<reference evidence="5" key="1">
    <citation type="journal article" date="2023" name="G3 (Bethesda)">
        <title>Whole genome assembly and annotation of the endangered Caribbean coral Acropora cervicornis.</title>
        <authorList>
            <person name="Selwyn J.D."/>
            <person name="Vollmer S.V."/>
        </authorList>
    </citation>
    <scope>NUCLEOTIDE SEQUENCE</scope>
    <source>
        <strain evidence="5">K2</strain>
    </source>
</reference>
<reference evidence="5" key="2">
    <citation type="journal article" date="2023" name="Science">
        <title>Genomic signatures of disease resistance in endangered staghorn corals.</title>
        <authorList>
            <person name="Vollmer S.V."/>
            <person name="Selwyn J.D."/>
            <person name="Despard B.A."/>
            <person name="Roesel C.L."/>
        </authorList>
    </citation>
    <scope>NUCLEOTIDE SEQUENCE</scope>
    <source>
        <strain evidence="5">K2</strain>
    </source>
</reference>
<organism evidence="5 6">
    <name type="scientific">Acropora cervicornis</name>
    <name type="common">Staghorn coral</name>
    <dbReference type="NCBI Taxonomy" id="6130"/>
    <lineage>
        <taxon>Eukaryota</taxon>
        <taxon>Metazoa</taxon>
        <taxon>Cnidaria</taxon>
        <taxon>Anthozoa</taxon>
        <taxon>Hexacorallia</taxon>
        <taxon>Scleractinia</taxon>
        <taxon>Astrocoeniina</taxon>
        <taxon>Acroporidae</taxon>
        <taxon>Acropora</taxon>
    </lineage>
</organism>
<feature type="domain" description="Tyr recombinase" evidence="4">
    <location>
        <begin position="683"/>
        <end position="892"/>
    </location>
</feature>
<dbReference type="GO" id="GO:0006310">
    <property type="term" value="P:DNA recombination"/>
    <property type="evidence" value="ECO:0007669"/>
    <property type="project" value="UniProtKB-KW"/>
</dbReference>
<dbReference type="Pfam" id="PF00078">
    <property type="entry name" value="RVT_1"/>
    <property type="match status" value="1"/>
</dbReference>
<dbReference type="Proteomes" id="UP001249851">
    <property type="component" value="Unassembled WGS sequence"/>
</dbReference>
<proteinExistence type="predicted"/>
<dbReference type="GO" id="GO:0003677">
    <property type="term" value="F:DNA binding"/>
    <property type="evidence" value="ECO:0007669"/>
    <property type="project" value="UniProtKB-KW"/>
</dbReference>
<dbReference type="PANTHER" id="PTHR33050:SF7">
    <property type="entry name" value="RIBONUCLEASE H"/>
    <property type="match status" value="1"/>
</dbReference>